<feature type="domain" description="DEAD-box RNA helicase Q" evidence="9">
    <location>
        <begin position="18"/>
        <end position="46"/>
    </location>
</feature>
<keyword evidence="2" id="KW-0547">Nucleotide-binding</keyword>
<proteinExistence type="predicted"/>
<dbReference type="Gene3D" id="3.40.50.300">
    <property type="entry name" value="P-loop containing nucleotide triphosphate hydrolases"/>
    <property type="match status" value="2"/>
</dbReference>
<dbReference type="PROSITE" id="PS00039">
    <property type="entry name" value="DEAD_ATP_HELICASE"/>
    <property type="match status" value="1"/>
</dbReference>
<keyword evidence="5" id="KW-0067">ATP-binding</keyword>
<feature type="compositionally biased region" description="Basic residues" evidence="6">
    <location>
        <begin position="449"/>
        <end position="459"/>
    </location>
</feature>
<dbReference type="GO" id="GO:0009409">
    <property type="term" value="P:response to cold"/>
    <property type="evidence" value="ECO:0007669"/>
    <property type="project" value="TreeGrafter"/>
</dbReference>
<evidence type="ECO:0000259" key="7">
    <source>
        <dbReference type="PROSITE" id="PS51192"/>
    </source>
</evidence>
<dbReference type="GO" id="GO:0005524">
    <property type="term" value="F:ATP binding"/>
    <property type="evidence" value="ECO:0007669"/>
    <property type="project" value="UniProtKB-KW"/>
</dbReference>
<gene>
    <name evidence="10" type="ORF">UFOPK3119_00305</name>
</gene>
<evidence type="ECO:0000256" key="2">
    <source>
        <dbReference type="ARBA" id="ARBA00022741"/>
    </source>
</evidence>
<accession>A0A6J6YK14</accession>
<dbReference type="InterPro" id="IPR014001">
    <property type="entry name" value="Helicase_ATP-bd"/>
</dbReference>
<dbReference type="InterPro" id="IPR014014">
    <property type="entry name" value="RNA_helicase_DEAD_Q_motif"/>
</dbReference>
<dbReference type="EC" id="3.6.4.13" evidence="1"/>
<feature type="domain" description="Helicase ATP-binding" evidence="7">
    <location>
        <begin position="49"/>
        <end position="229"/>
    </location>
</feature>
<name>A0A6J6YK14_9ZZZZ</name>
<dbReference type="GO" id="GO:0003724">
    <property type="term" value="F:RNA helicase activity"/>
    <property type="evidence" value="ECO:0007669"/>
    <property type="project" value="UniProtKB-EC"/>
</dbReference>
<dbReference type="GO" id="GO:0033592">
    <property type="term" value="F:RNA strand annealing activity"/>
    <property type="evidence" value="ECO:0007669"/>
    <property type="project" value="TreeGrafter"/>
</dbReference>
<dbReference type="CDD" id="cd18787">
    <property type="entry name" value="SF2_C_DEAD"/>
    <property type="match status" value="1"/>
</dbReference>
<protein>
    <recommendedName>
        <fullName evidence="1">RNA helicase</fullName>
        <ecNumber evidence="1">3.6.4.13</ecNumber>
    </recommendedName>
</protein>
<dbReference type="PROSITE" id="PS51192">
    <property type="entry name" value="HELICASE_ATP_BIND_1"/>
    <property type="match status" value="1"/>
</dbReference>
<dbReference type="GO" id="GO:0005829">
    <property type="term" value="C:cytosol"/>
    <property type="evidence" value="ECO:0007669"/>
    <property type="project" value="TreeGrafter"/>
</dbReference>
<organism evidence="10">
    <name type="scientific">freshwater metagenome</name>
    <dbReference type="NCBI Taxonomy" id="449393"/>
    <lineage>
        <taxon>unclassified sequences</taxon>
        <taxon>metagenomes</taxon>
        <taxon>ecological metagenomes</taxon>
    </lineage>
</organism>
<dbReference type="InterPro" id="IPR044742">
    <property type="entry name" value="DEAD/DEAH_RhlB"/>
</dbReference>
<evidence type="ECO:0000256" key="6">
    <source>
        <dbReference type="SAM" id="MobiDB-lite"/>
    </source>
</evidence>
<dbReference type="Pfam" id="PF00270">
    <property type="entry name" value="DEAD"/>
    <property type="match status" value="1"/>
</dbReference>
<evidence type="ECO:0000256" key="3">
    <source>
        <dbReference type="ARBA" id="ARBA00022801"/>
    </source>
</evidence>
<feature type="compositionally biased region" description="Basic and acidic residues" evidence="6">
    <location>
        <begin position="425"/>
        <end position="448"/>
    </location>
</feature>
<dbReference type="SUPFAM" id="SSF52540">
    <property type="entry name" value="P-loop containing nucleoside triphosphate hydrolases"/>
    <property type="match status" value="1"/>
</dbReference>
<evidence type="ECO:0000313" key="10">
    <source>
        <dbReference type="EMBL" id="CAB4807496.1"/>
    </source>
</evidence>
<keyword evidence="4" id="KW-0347">Helicase</keyword>
<dbReference type="AlphaFoldDB" id="A0A6J6YK14"/>
<reference evidence="10" key="1">
    <citation type="submission" date="2020-05" db="EMBL/GenBank/DDBJ databases">
        <authorList>
            <person name="Chiriac C."/>
            <person name="Salcher M."/>
            <person name="Ghai R."/>
            <person name="Kavagutti S V."/>
        </authorList>
    </citation>
    <scope>NUCLEOTIDE SEQUENCE</scope>
</reference>
<evidence type="ECO:0000256" key="1">
    <source>
        <dbReference type="ARBA" id="ARBA00012552"/>
    </source>
</evidence>
<dbReference type="InterPro" id="IPR001650">
    <property type="entry name" value="Helicase_C-like"/>
</dbReference>
<dbReference type="SMART" id="SM00490">
    <property type="entry name" value="HELICc"/>
    <property type="match status" value="1"/>
</dbReference>
<evidence type="ECO:0000256" key="5">
    <source>
        <dbReference type="ARBA" id="ARBA00022840"/>
    </source>
</evidence>
<dbReference type="InterPro" id="IPR011545">
    <property type="entry name" value="DEAD/DEAH_box_helicase_dom"/>
</dbReference>
<dbReference type="InterPro" id="IPR027417">
    <property type="entry name" value="P-loop_NTPase"/>
</dbReference>
<dbReference type="GO" id="GO:0005840">
    <property type="term" value="C:ribosome"/>
    <property type="evidence" value="ECO:0007669"/>
    <property type="project" value="TreeGrafter"/>
</dbReference>
<sequence>MAQPPIVALVSARSKVSITFADLPLRPETQAALAEHGFKSPFPIQEMVLPIALGDGDVIGQAKTGTGKTLAFGIPLIERVIAPLDKEWEQLVAKGLPQVLVVVPTRELCVQVTKDIEELTGNRGIRTLAVYGGRAFEPQIEALEKGIEIVVGTPGRLLDLYRQGQLKLKEVSRVVLDEADEMLDLGFLPDVEKIFTSTPNRAQTMLFSATMPGDIIALARRFMNQPIHIRTQDNEDEGAVVSRIKQYVLRAHALDKIEMLARILQAEGRGPTIVFCRTKRTCQKTSDDLLERGFRAASIHGDLGQNAREKALNDFKAGKSDVLVATDVAARGIDIDGITHVVNYQCPEDEKTYVHRIGRTARAGAEGISVTFVDWDELARWKMIDTALELGLGEPEETYSSSEHLYKILNIPAGSNGRVVKARPVKSEKSEPAVKAEPRKEKSEDRSTRVRTRTKKFNS</sequence>
<dbReference type="EMBL" id="CAFAAX010000021">
    <property type="protein sequence ID" value="CAB4807496.1"/>
    <property type="molecule type" value="Genomic_DNA"/>
</dbReference>
<evidence type="ECO:0000256" key="4">
    <source>
        <dbReference type="ARBA" id="ARBA00022806"/>
    </source>
</evidence>
<dbReference type="PANTHER" id="PTHR47963:SF8">
    <property type="entry name" value="ATP-DEPENDENT RNA HELICASE DEAD"/>
    <property type="match status" value="1"/>
</dbReference>
<dbReference type="InterPro" id="IPR000629">
    <property type="entry name" value="RNA-helicase_DEAD-box_CS"/>
</dbReference>
<evidence type="ECO:0000259" key="9">
    <source>
        <dbReference type="PROSITE" id="PS51195"/>
    </source>
</evidence>
<dbReference type="PROSITE" id="PS51195">
    <property type="entry name" value="Q_MOTIF"/>
    <property type="match status" value="1"/>
</dbReference>
<feature type="domain" description="Helicase C-terminal" evidence="8">
    <location>
        <begin position="256"/>
        <end position="406"/>
    </location>
</feature>
<dbReference type="PANTHER" id="PTHR47963">
    <property type="entry name" value="DEAD-BOX ATP-DEPENDENT RNA HELICASE 47, MITOCHONDRIAL"/>
    <property type="match status" value="1"/>
</dbReference>
<dbReference type="CDD" id="cd00268">
    <property type="entry name" value="DEADc"/>
    <property type="match status" value="1"/>
</dbReference>
<dbReference type="InterPro" id="IPR050547">
    <property type="entry name" value="DEAD_box_RNA_helicases"/>
</dbReference>
<keyword evidence="3" id="KW-0378">Hydrolase</keyword>
<dbReference type="SMART" id="SM00487">
    <property type="entry name" value="DEXDc"/>
    <property type="match status" value="1"/>
</dbReference>
<dbReference type="PROSITE" id="PS51194">
    <property type="entry name" value="HELICASE_CTER"/>
    <property type="match status" value="1"/>
</dbReference>
<feature type="region of interest" description="Disordered" evidence="6">
    <location>
        <begin position="419"/>
        <end position="459"/>
    </location>
</feature>
<dbReference type="GO" id="GO:0016787">
    <property type="term" value="F:hydrolase activity"/>
    <property type="evidence" value="ECO:0007669"/>
    <property type="project" value="UniProtKB-KW"/>
</dbReference>
<dbReference type="Pfam" id="PF00271">
    <property type="entry name" value="Helicase_C"/>
    <property type="match status" value="1"/>
</dbReference>
<evidence type="ECO:0000259" key="8">
    <source>
        <dbReference type="PROSITE" id="PS51194"/>
    </source>
</evidence>